<feature type="transmembrane region" description="Helical" evidence="5">
    <location>
        <begin position="288"/>
        <end position="306"/>
    </location>
</feature>
<sequence length="435" mass="46151">MTATETPTLPIGAAFDRMPFTRRHVLIALALFVAFVIESWEQLALIYVSTDLGSAFGVDEAGIGLILSAVAFGMIPGSLVWGPVADRIGRRPASFWSLLAYGVIALASAFAPNVETLIGLRVLSGLALAGVYTITFPYFLELLPTPVRGRAAVYLSIGWPIGMLAAIGASVLLGHLGWHVVVLASAAAGLWAFAIRAWVPESPYWLAARGHQDETRAVLRALGSPDAEAVFTVAAERPGRPLDLLRGRLRTVTVVMILLNFAFNWGYWGLQTWLPTLLQQKGLSMDASLGFAALSALMMIPGYVSASLLTGRFGRKKVFLVYVVAAALGGLAFATASTTTGLYAGNFAMSFFGLGAWGVWNTWNGEFYPTSLRGTGYSWATASQLVATTVAPSAVGVLLANATGFTATMLVINAFMVVTALLAIPLPETEGRGLE</sequence>
<comment type="caution">
    <text evidence="7">The sequence shown here is derived from an EMBL/GenBank/DDBJ whole genome shotgun (WGS) entry which is preliminary data.</text>
</comment>
<name>A0ABN3VTK1_9ACTN</name>
<dbReference type="Pfam" id="PF07690">
    <property type="entry name" value="MFS_1"/>
    <property type="match status" value="1"/>
</dbReference>
<dbReference type="InterPro" id="IPR011701">
    <property type="entry name" value="MFS"/>
</dbReference>
<evidence type="ECO:0000256" key="5">
    <source>
        <dbReference type="SAM" id="Phobius"/>
    </source>
</evidence>
<dbReference type="SUPFAM" id="SSF103473">
    <property type="entry name" value="MFS general substrate transporter"/>
    <property type="match status" value="1"/>
</dbReference>
<feature type="transmembrane region" description="Helical" evidence="5">
    <location>
        <begin position="318"/>
        <end position="336"/>
    </location>
</feature>
<feature type="transmembrane region" description="Helical" evidence="5">
    <location>
        <begin position="249"/>
        <end position="268"/>
    </location>
</feature>
<dbReference type="Proteomes" id="UP001500831">
    <property type="component" value="Unassembled WGS sequence"/>
</dbReference>
<dbReference type="PROSITE" id="PS50850">
    <property type="entry name" value="MFS"/>
    <property type="match status" value="1"/>
</dbReference>
<dbReference type="PANTHER" id="PTHR23508:SF10">
    <property type="entry name" value="CARBOXYLIC ACID TRANSPORTER PROTEIN HOMOLOG"/>
    <property type="match status" value="1"/>
</dbReference>
<feature type="transmembrane region" description="Helical" evidence="5">
    <location>
        <begin position="25"/>
        <end position="49"/>
    </location>
</feature>
<evidence type="ECO:0000256" key="1">
    <source>
        <dbReference type="ARBA" id="ARBA00004651"/>
    </source>
</evidence>
<feature type="transmembrane region" description="Helical" evidence="5">
    <location>
        <begin position="61"/>
        <end position="81"/>
    </location>
</feature>
<dbReference type="PANTHER" id="PTHR23508">
    <property type="entry name" value="CARBOXYLIC ACID TRANSPORTER PROTEIN HOMOLOG"/>
    <property type="match status" value="1"/>
</dbReference>
<accession>A0ABN3VTK1</accession>
<keyword evidence="3 5" id="KW-1133">Transmembrane helix</keyword>
<feature type="transmembrane region" description="Helical" evidence="5">
    <location>
        <begin position="118"/>
        <end position="140"/>
    </location>
</feature>
<evidence type="ECO:0000256" key="4">
    <source>
        <dbReference type="ARBA" id="ARBA00023136"/>
    </source>
</evidence>
<evidence type="ECO:0000256" key="2">
    <source>
        <dbReference type="ARBA" id="ARBA00022692"/>
    </source>
</evidence>
<feature type="transmembrane region" description="Helical" evidence="5">
    <location>
        <begin position="405"/>
        <end position="426"/>
    </location>
</feature>
<feature type="transmembrane region" description="Helical" evidence="5">
    <location>
        <begin position="375"/>
        <end position="399"/>
    </location>
</feature>
<evidence type="ECO:0000313" key="7">
    <source>
        <dbReference type="EMBL" id="GAA2852893.1"/>
    </source>
</evidence>
<dbReference type="Gene3D" id="1.20.1250.20">
    <property type="entry name" value="MFS general substrate transporter like domains"/>
    <property type="match status" value="1"/>
</dbReference>
<protein>
    <submittedName>
        <fullName evidence="7">MFS transporter</fullName>
    </submittedName>
</protein>
<proteinExistence type="predicted"/>
<dbReference type="EMBL" id="BAAAVI010000005">
    <property type="protein sequence ID" value="GAA2852893.1"/>
    <property type="molecule type" value="Genomic_DNA"/>
</dbReference>
<evidence type="ECO:0000256" key="3">
    <source>
        <dbReference type="ARBA" id="ARBA00022989"/>
    </source>
</evidence>
<feature type="domain" description="Major facilitator superfamily (MFS) profile" evidence="6">
    <location>
        <begin position="27"/>
        <end position="431"/>
    </location>
</feature>
<dbReference type="RefSeq" id="WP_344968396.1">
    <property type="nucleotide sequence ID" value="NZ_BAAAVI010000005.1"/>
</dbReference>
<feature type="transmembrane region" description="Helical" evidence="5">
    <location>
        <begin position="152"/>
        <end position="172"/>
    </location>
</feature>
<gene>
    <name evidence="7" type="ORF">GCM10010517_10660</name>
</gene>
<comment type="subcellular location">
    <subcellularLocation>
        <location evidence="1">Cell membrane</location>
        <topology evidence="1">Multi-pass membrane protein</topology>
    </subcellularLocation>
</comment>
<dbReference type="InterPro" id="IPR036259">
    <property type="entry name" value="MFS_trans_sf"/>
</dbReference>
<keyword evidence="4 5" id="KW-0472">Membrane</keyword>
<feature type="transmembrane region" description="Helical" evidence="5">
    <location>
        <begin position="93"/>
        <end position="112"/>
    </location>
</feature>
<keyword evidence="2 5" id="KW-0812">Transmembrane</keyword>
<keyword evidence="8" id="KW-1185">Reference proteome</keyword>
<dbReference type="CDD" id="cd17316">
    <property type="entry name" value="MFS_SV2_like"/>
    <property type="match status" value="1"/>
</dbReference>
<feature type="transmembrane region" description="Helical" evidence="5">
    <location>
        <begin position="178"/>
        <end position="199"/>
    </location>
</feature>
<reference evidence="7 8" key="1">
    <citation type="journal article" date="2019" name="Int. J. Syst. Evol. Microbiol.">
        <title>The Global Catalogue of Microorganisms (GCM) 10K type strain sequencing project: providing services to taxonomists for standard genome sequencing and annotation.</title>
        <authorList>
            <consortium name="The Broad Institute Genomics Platform"/>
            <consortium name="The Broad Institute Genome Sequencing Center for Infectious Disease"/>
            <person name="Wu L."/>
            <person name="Ma J."/>
        </authorList>
    </citation>
    <scope>NUCLEOTIDE SEQUENCE [LARGE SCALE GENOMIC DNA]</scope>
    <source>
        <strain evidence="7 8">JCM 6242</strain>
    </source>
</reference>
<organism evidence="7 8">
    <name type="scientific">Streptosporangium fragile</name>
    <dbReference type="NCBI Taxonomy" id="46186"/>
    <lineage>
        <taxon>Bacteria</taxon>
        <taxon>Bacillati</taxon>
        <taxon>Actinomycetota</taxon>
        <taxon>Actinomycetes</taxon>
        <taxon>Streptosporangiales</taxon>
        <taxon>Streptosporangiaceae</taxon>
        <taxon>Streptosporangium</taxon>
    </lineage>
</organism>
<evidence type="ECO:0000259" key="6">
    <source>
        <dbReference type="PROSITE" id="PS50850"/>
    </source>
</evidence>
<evidence type="ECO:0000313" key="8">
    <source>
        <dbReference type="Proteomes" id="UP001500831"/>
    </source>
</evidence>
<dbReference type="InterPro" id="IPR020846">
    <property type="entry name" value="MFS_dom"/>
</dbReference>